<dbReference type="Gene3D" id="3.40.430.10">
    <property type="entry name" value="Dihydrofolate Reductase, subunit A"/>
    <property type="match status" value="1"/>
</dbReference>
<gene>
    <name evidence="2" type="ORF">GCM10009539_80320</name>
</gene>
<dbReference type="InterPro" id="IPR002734">
    <property type="entry name" value="RibDG_C"/>
</dbReference>
<name>A0ABN0V870_9ACTN</name>
<feature type="domain" description="Bacterial bifunctional deaminase-reductase C-terminal" evidence="1">
    <location>
        <begin position="2"/>
        <end position="185"/>
    </location>
</feature>
<dbReference type="Proteomes" id="UP001500967">
    <property type="component" value="Unassembled WGS sequence"/>
</dbReference>
<reference evidence="2 3" key="1">
    <citation type="journal article" date="2019" name="Int. J. Syst. Evol. Microbiol.">
        <title>The Global Catalogue of Microorganisms (GCM) 10K type strain sequencing project: providing services to taxonomists for standard genome sequencing and annotation.</title>
        <authorList>
            <consortium name="The Broad Institute Genomics Platform"/>
            <consortium name="The Broad Institute Genome Sequencing Center for Infectious Disease"/>
            <person name="Wu L."/>
            <person name="Ma J."/>
        </authorList>
    </citation>
    <scope>NUCLEOTIDE SEQUENCE [LARGE SCALE GENOMIC DNA]</scope>
    <source>
        <strain evidence="2 3">JCM 10425</strain>
    </source>
</reference>
<evidence type="ECO:0000259" key="1">
    <source>
        <dbReference type="Pfam" id="PF01872"/>
    </source>
</evidence>
<dbReference type="InterPro" id="IPR024072">
    <property type="entry name" value="DHFR-like_dom_sf"/>
</dbReference>
<accession>A0ABN0V870</accession>
<dbReference type="RefSeq" id="WP_344654203.1">
    <property type="nucleotide sequence ID" value="NZ_BAAAGX010000042.1"/>
</dbReference>
<sequence length="214" mass="23135">MKLSVNMFMTLDGVVQGPGAPDEDTSGGFTRGGWVAPLFDDDLGRFVDGYFQQTEALLYGRLTYEIMAAFWPQVTDPGDGVATPLNTLPKYVVTNTLTEATWNNSTIISGDFLAAIRDLKKQPGKELQLHGCARLARTLHEAGLIDVYRIMVFPVVVGDGKRLFGPDGPATGFRTVSTETTSAGVTALTLEPVPYATAGFTVVDGKEQIEERAR</sequence>
<organism evidence="2 3">
    <name type="scientific">Cryptosporangium japonicum</name>
    <dbReference type="NCBI Taxonomy" id="80872"/>
    <lineage>
        <taxon>Bacteria</taxon>
        <taxon>Bacillati</taxon>
        <taxon>Actinomycetota</taxon>
        <taxon>Actinomycetes</taxon>
        <taxon>Cryptosporangiales</taxon>
        <taxon>Cryptosporangiaceae</taxon>
        <taxon>Cryptosporangium</taxon>
    </lineage>
</organism>
<protein>
    <submittedName>
        <fullName evidence="2">Dihydrofolate reductase family protein</fullName>
    </submittedName>
</protein>
<comment type="caution">
    <text evidence="2">The sequence shown here is derived from an EMBL/GenBank/DDBJ whole genome shotgun (WGS) entry which is preliminary data.</text>
</comment>
<dbReference type="PANTHER" id="PTHR38011:SF2">
    <property type="entry name" value="BIFUNCTIONAL DEAMINASE-REDUCTASE DOMAIN PROTEIN"/>
    <property type="match status" value="1"/>
</dbReference>
<keyword evidence="3" id="KW-1185">Reference proteome</keyword>
<dbReference type="PANTHER" id="PTHR38011">
    <property type="entry name" value="DIHYDROFOLATE REDUCTASE FAMILY PROTEIN (AFU_ORTHOLOGUE AFUA_8G06820)"/>
    <property type="match status" value="1"/>
</dbReference>
<evidence type="ECO:0000313" key="2">
    <source>
        <dbReference type="EMBL" id="GAA0280311.1"/>
    </source>
</evidence>
<proteinExistence type="predicted"/>
<dbReference type="InterPro" id="IPR050765">
    <property type="entry name" value="Riboflavin_Biosynth_HTPR"/>
</dbReference>
<dbReference type="SUPFAM" id="SSF53597">
    <property type="entry name" value="Dihydrofolate reductase-like"/>
    <property type="match status" value="1"/>
</dbReference>
<evidence type="ECO:0000313" key="3">
    <source>
        <dbReference type="Proteomes" id="UP001500967"/>
    </source>
</evidence>
<dbReference type="Pfam" id="PF01872">
    <property type="entry name" value="RibD_C"/>
    <property type="match status" value="1"/>
</dbReference>
<dbReference type="EMBL" id="BAAAGX010000042">
    <property type="protein sequence ID" value="GAA0280311.1"/>
    <property type="molecule type" value="Genomic_DNA"/>
</dbReference>